<sequence length="535" mass="58900">MNTPVFKPSDAVEPKPVAGGTSALGHRLEKHFRHTVHGATGQSNVEVLSAANTSLSADAFEIAQGLGGKGVSVTVLTGMVRLTDVLLIAGTALFAVFTSPEAAGFGLGNLFVTGAAILFALAFFQAADVYQVPVMRQGLSQIGRVAAGWTLVFAMFALLRTTTGIGTELSDAWIGAWFAVSLTGLCLSRFIVYRLVRHWMKSGRLERRAIIVGGGTAAQELIHDLEAQPDNDIRICGIFDDRNNERSPPVVAGYPKLGNISALVEFARLARIDMLIVCIPLRAEQRVLELLKKLWVLPVDIRLSAHTDKVRFRNRGSSFIGTVPFVDVVEKPIADWDMVAKRIFDLVFASLAIITLLPVMIAAAIAVKLDSKGPILFRQKRYGFNNEIIEVLKFRSMYTEMADPDAKKVVTKGDPRVTRVGRFIRKTSIDELPQLFNVLGGSLSLVGPRPHAVNAHTNNKTWDDVVDGYFARHKVKPGVTGYAQINGWRGEVDTPEKIQKRVECDVYYIENWSILFDLKILIQTPFRLLNTENAY</sequence>
<dbReference type="NCBIfam" id="TIGR03025">
    <property type="entry name" value="EPS_sugtrans"/>
    <property type="match status" value="1"/>
</dbReference>
<dbReference type="InterPro" id="IPR017475">
    <property type="entry name" value="EPS_sugar_tfrase"/>
</dbReference>
<evidence type="ECO:0000313" key="12">
    <source>
        <dbReference type="Proteomes" id="UP000048926"/>
    </source>
</evidence>
<dbReference type="EMBL" id="CXST01000001">
    <property type="protein sequence ID" value="CTQ41654.1"/>
    <property type="molecule type" value="Genomic_DNA"/>
</dbReference>
<evidence type="ECO:0000256" key="8">
    <source>
        <dbReference type="SAM" id="MobiDB-lite"/>
    </source>
</evidence>
<dbReference type="SUPFAM" id="SSF51735">
    <property type="entry name" value="NAD(P)-binding Rossmann-fold domains"/>
    <property type="match status" value="1"/>
</dbReference>
<evidence type="ECO:0000259" key="10">
    <source>
        <dbReference type="Pfam" id="PF02397"/>
    </source>
</evidence>
<dbReference type="InterPro" id="IPR017473">
    <property type="entry name" value="Undecaprenyl-P_gluc_Ptfrase"/>
</dbReference>
<evidence type="ECO:0000256" key="6">
    <source>
        <dbReference type="ARBA" id="ARBA00023136"/>
    </source>
</evidence>
<dbReference type="GO" id="GO:0000271">
    <property type="term" value="P:polysaccharide biosynthetic process"/>
    <property type="evidence" value="ECO:0007669"/>
    <property type="project" value="UniProtKB-KW"/>
</dbReference>
<feature type="transmembrane region" description="Helical" evidence="9">
    <location>
        <begin position="172"/>
        <end position="192"/>
    </location>
</feature>
<evidence type="ECO:0000256" key="4">
    <source>
        <dbReference type="ARBA" id="ARBA00022692"/>
    </source>
</evidence>
<gene>
    <name evidence="11" type="primary">wcaJ_1</name>
    <name evidence="11" type="ORF">LAL4801_00073</name>
</gene>
<feature type="domain" description="Bacterial sugar transferase" evidence="10">
    <location>
        <begin position="341"/>
        <end position="529"/>
    </location>
</feature>
<dbReference type="Gene3D" id="3.40.50.720">
    <property type="entry name" value="NAD(P)-binding Rossmann-like Domain"/>
    <property type="match status" value="1"/>
</dbReference>
<reference evidence="12" key="1">
    <citation type="submission" date="2015-07" db="EMBL/GenBank/DDBJ databases">
        <authorList>
            <person name="Rodrigo-Torres Lidia"/>
            <person name="Arahal R.David."/>
        </authorList>
    </citation>
    <scope>NUCLEOTIDE SEQUENCE [LARGE SCALE GENOMIC DNA]</scope>
    <source>
        <strain evidence="12">CECT 4801</strain>
    </source>
</reference>
<dbReference type="PANTHER" id="PTHR30576:SF0">
    <property type="entry name" value="UNDECAPRENYL-PHOSPHATE N-ACETYLGALACTOSAMINYL 1-PHOSPHATE TRANSFERASE-RELATED"/>
    <property type="match status" value="1"/>
</dbReference>
<accession>A0A0M6XUY5</accession>
<dbReference type="Pfam" id="PF02397">
    <property type="entry name" value="Bac_transf"/>
    <property type="match status" value="1"/>
</dbReference>
<evidence type="ECO:0000256" key="3">
    <source>
        <dbReference type="ARBA" id="ARBA00022679"/>
    </source>
</evidence>
<feature type="transmembrane region" description="Helical" evidence="9">
    <location>
        <begin position="346"/>
        <end position="367"/>
    </location>
</feature>
<dbReference type="RefSeq" id="WP_055653495.1">
    <property type="nucleotide sequence ID" value="NZ_CXST01000001.1"/>
</dbReference>
<proteinExistence type="inferred from homology"/>
<dbReference type="AlphaFoldDB" id="A0A0M6XUY5"/>
<dbReference type="InterPro" id="IPR036291">
    <property type="entry name" value="NAD(P)-bd_dom_sf"/>
</dbReference>
<dbReference type="EC" id="2.7.8.31" evidence="11"/>
<evidence type="ECO:0000256" key="5">
    <source>
        <dbReference type="ARBA" id="ARBA00022989"/>
    </source>
</evidence>
<dbReference type="Pfam" id="PF13727">
    <property type="entry name" value="CoA_binding_3"/>
    <property type="match status" value="1"/>
</dbReference>
<keyword evidence="4 9" id="KW-0812">Transmembrane</keyword>
<evidence type="ECO:0000256" key="1">
    <source>
        <dbReference type="ARBA" id="ARBA00004141"/>
    </source>
</evidence>
<keyword evidence="3 11" id="KW-0808">Transferase</keyword>
<keyword evidence="5 9" id="KW-1133">Transmembrane helix</keyword>
<feature type="transmembrane region" description="Helical" evidence="9">
    <location>
        <begin position="110"/>
        <end position="130"/>
    </location>
</feature>
<protein>
    <submittedName>
        <fullName evidence="11">UDP-glucose:undecaprenyl-phosphate glucose-1-phosphate transferase</fullName>
        <ecNumber evidence="11">2.7.8.31</ecNumber>
    </submittedName>
</protein>
<evidence type="ECO:0000256" key="2">
    <source>
        <dbReference type="ARBA" id="ARBA00006464"/>
    </source>
</evidence>
<evidence type="ECO:0000313" key="11">
    <source>
        <dbReference type="EMBL" id="CTQ41654.1"/>
    </source>
</evidence>
<dbReference type="PANTHER" id="PTHR30576">
    <property type="entry name" value="COLANIC BIOSYNTHESIS UDP-GLUCOSE LIPID CARRIER TRANSFERASE"/>
    <property type="match status" value="1"/>
</dbReference>
<feature type="transmembrane region" description="Helical" evidence="9">
    <location>
        <begin position="79"/>
        <end position="98"/>
    </location>
</feature>
<dbReference type="GO" id="GO:0016020">
    <property type="term" value="C:membrane"/>
    <property type="evidence" value="ECO:0007669"/>
    <property type="project" value="UniProtKB-SubCell"/>
</dbReference>
<dbReference type="Proteomes" id="UP000048926">
    <property type="component" value="Unassembled WGS sequence"/>
</dbReference>
<dbReference type="InterPro" id="IPR003362">
    <property type="entry name" value="Bact_transf"/>
</dbReference>
<comment type="subcellular location">
    <subcellularLocation>
        <location evidence="1">Membrane</location>
        <topology evidence="1">Multi-pass membrane protein</topology>
    </subcellularLocation>
</comment>
<comment type="similarity">
    <text evidence="2">Belongs to the bacterial sugar transferase family.</text>
</comment>
<evidence type="ECO:0000256" key="7">
    <source>
        <dbReference type="ARBA" id="ARBA00023169"/>
    </source>
</evidence>
<dbReference type="OrthoDB" id="9808602at2"/>
<dbReference type="NCBIfam" id="TIGR03023">
    <property type="entry name" value="WcaJ_sugtrans"/>
    <property type="match status" value="1"/>
</dbReference>
<name>A0A0M6XUY5_9HYPH</name>
<keyword evidence="12" id="KW-1185">Reference proteome</keyword>
<feature type="transmembrane region" description="Helical" evidence="9">
    <location>
        <begin position="142"/>
        <end position="160"/>
    </location>
</feature>
<evidence type="ECO:0000256" key="9">
    <source>
        <dbReference type="SAM" id="Phobius"/>
    </source>
</evidence>
<keyword evidence="7" id="KW-0270">Exopolysaccharide synthesis</keyword>
<keyword evidence="6 9" id="KW-0472">Membrane</keyword>
<dbReference type="GO" id="GO:0089702">
    <property type="term" value="F:undecaprenyl-phosphate glucose phosphotransferase activity"/>
    <property type="evidence" value="ECO:0007669"/>
    <property type="project" value="UniProtKB-EC"/>
</dbReference>
<feature type="region of interest" description="Disordered" evidence="8">
    <location>
        <begin position="1"/>
        <end position="20"/>
    </location>
</feature>
<organism evidence="11 12">
    <name type="scientific">Roseibium aggregatum</name>
    <dbReference type="NCBI Taxonomy" id="187304"/>
    <lineage>
        <taxon>Bacteria</taxon>
        <taxon>Pseudomonadati</taxon>
        <taxon>Pseudomonadota</taxon>
        <taxon>Alphaproteobacteria</taxon>
        <taxon>Hyphomicrobiales</taxon>
        <taxon>Stappiaceae</taxon>
        <taxon>Roseibium</taxon>
    </lineage>
</organism>
<dbReference type="STRING" id="187304.B0E33_01255"/>